<evidence type="ECO:0000313" key="2">
    <source>
        <dbReference type="Proteomes" id="UP000232722"/>
    </source>
</evidence>
<dbReference type="VEuPathDB" id="FungiDB:RhiirA1_477449"/>
<dbReference type="VEuPathDB" id="FungiDB:FUN_007492"/>
<comment type="caution">
    <text evidence="1">The sequence shown here is derived from an EMBL/GenBank/DDBJ whole genome shotgun (WGS) entry which is preliminary data.</text>
</comment>
<name>A0A2N0NN06_9GLOM</name>
<dbReference type="EMBL" id="LLXJ01004299">
    <property type="protein sequence ID" value="PKB95959.1"/>
    <property type="molecule type" value="Genomic_DNA"/>
</dbReference>
<dbReference type="VEuPathDB" id="FungiDB:FUN_007486"/>
<protein>
    <submittedName>
        <fullName evidence="1">Uncharacterized protein</fullName>
    </submittedName>
</protein>
<organism evidence="1 2">
    <name type="scientific">Rhizophagus irregularis</name>
    <dbReference type="NCBI Taxonomy" id="588596"/>
    <lineage>
        <taxon>Eukaryota</taxon>
        <taxon>Fungi</taxon>
        <taxon>Fungi incertae sedis</taxon>
        <taxon>Mucoromycota</taxon>
        <taxon>Glomeromycotina</taxon>
        <taxon>Glomeromycetes</taxon>
        <taxon>Glomerales</taxon>
        <taxon>Glomeraceae</taxon>
        <taxon>Rhizophagus</taxon>
    </lineage>
</organism>
<evidence type="ECO:0000313" key="1">
    <source>
        <dbReference type="EMBL" id="PKB95959.1"/>
    </source>
</evidence>
<reference evidence="1 2" key="1">
    <citation type="submission" date="2016-04" db="EMBL/GenBank/DDBJ databases">
        <title>Genome analyses suggest a sexual origin of heterokaryosis in a supposedly ancient asexual fungus.</title>
        <authorList>
            <person name="Ropars J."/>
            <person name="Sedzielewska K."/>
            <person name="Noel J."/>
            <person name="Charron P."/>
            <person name="Farinelli L."/>
            <person name="Marton T."/>
            <person name="Kruger M."/>
            <person name="Pelin A."/>
            <person name="Brachmann A."/>
            <person name="Corradi N."/>
        </authorList>
    </citation>
    <scope>NUCLEOTIDE SEQUENCE [LARGE SCALE GENOMIC DNA]</scope>
    <source>
        <strain evidence="1 2">A5</strain>
    </source>
</reference>
<dbReference type="VEuPathDB" id="FungiDB:RhiirFUN_014128"/>
<reference evidence="1 2" key="2">
    <citation type="submission" date="2017-09" db="EMBL/GenBank/DDBJ databases">
        <title>Extensive intraspecific genome diversity in a model arbuscular mycorrhizal fungus.</title>
        <authorList>
            <person name="Chen E.C."/>
            <person name="Morin E."/>
            <person name="Beaudet D."/>
            <person name="Noel J."/>
            <person name="Ndikumana S."/>
            <person name="Charron P."/>
            <person name="St-Onge C."/>
            <person name="Giorgi J."/>
            <person name="Grigoriev I.V."/>
            <person name="Roux C."/>
            <person name="Martin F.M."/>
            <person name="Corradi N."/>
        </authorList>
    </citation>
    <scope>NUCLEOTIDE SEQUENCE [LARGE SCALE GENOMIC DNA]</scope>
    <source>
        <strain evidence="1 2">A5</strain>
    </source>
</reference>
<sequence>MPSKLKWRVNDLCEFKSPKDKQWHLGKITHFDPITSIFTVEISGITEGILAKEGWQVFDYHISEFLRPVYDSQKLSVSHKAINPITGEDWFFISDPTHVFKKLRNNLSKSHIGEKNAREIIFNKKEISWKHIKAEHTLSKEVEDALRSIKELKDILKGTRHFIRYSRKYWQIMHSKINFKSLKDPRIDTLKEIRDWFICGNKQKTESKEWISLQCQFDLILSINGFLEMLEYILKKYPNSMVQPRRISQDVLEGLFGVIREIGGDSSTHTLKSYGYALNKCQVVALVSSEVKSINYGKADGTETGITTLTRRDYRKENQDNNKKNNYIHQKYNSRLEQLSPISHDVFESLLVDDLIMGKINIPLGSHDKNVEQENSRIFHLQNERYNLIEAIFYEDSIDELLQKWQNIVRKITHNAVPKKIGVQWLASWNSHLEISLNNFQCSGSWYQDFLVTANLNGSSTQRLVAYMLLQKVIKFTFSKKTEKTHLTANQYLIPEKIIVLEPAEASKFSYIVGWIVYKLTKSDNATKSHPKFETIYAYLMSLNSEQVVYEQDVQSQTTNIIPGQEFLQFMYKMESLIFQLFEKHKEFGPNILQYIHNSLLYNIPLLESFNILLNTSTCQKLELKDDVKNCLYERIVSTYMKSRQKSWRRFNDLIPEKGTSSLRENLKSMRNNNQIKNKHTLKKTSIPKDPVLGLKQLQVWARLNGAEEEFTKIFLVSELQ</sequence>
<proteinExistence type="predicted"/>
<dbReference type="Proteomes" id="UP000232722">
    <property type="component" value="Unassembled WGS sequence"/>
</dbReference>
<accession>A0A2N0NN06</accession>
<dbReference type="VEuPathDB" id="FungiDB:RhiirFUN_011821"/>
<dbReference type="AlphaFoldDB" id="A0A2N0NN06"/>
<gene>
    <name evidence="1" type="ORF">RhiirA5_435721</name>
</gene>
<dbReference type="VEuPathDB" id="FungiDB:FUN_013055"/>